<reference evidence="12 13" key="1">
    <citation type="submission" date="2019-03" db="EMBL/GenBank/DDBJ databases">
        <title>Genomic Encyclopedia of Type Strains, Phase IV (KMG-IV): sequencing the most valuable type-strain genomes for metagenomic binning, comparative biology and taxonomic classification.</title>
        <authorList>
            <person name="Goeker M."/>
        </authorList>
    </citation>
    <scope>NUCLEOTIDE SEQUENCE [LARGE SCALE GENOMIC DNA]</scope>
    <source>
        <strain evidence="12 13">DSM 19580</strain>
    </source>
</reference>
<gene>
    <name evidence="12" type="ORF">EDC52_106159</name>
</gene>
<evidence type="ECO:0000256" key="4">
    <source>
        <dbReference type="ARBA" id="ARBA00022723"/>
    </source>
</evidence>
<evidence type="ECO:0000256" key="7">
    <source>
        <dbReference type="ARBA" id="ARBA00023004"/>
    </source>
</evidence>
<dbReference type="PANTHER" id="PTHR47354:SF6">
    <property type="entry name" value="NADH OXIDOREDUCTASE HCR"/>
    <property type="match status" value="1"/>
</dbReference>
<keyword evidence="3" id="KW-0001">2Fe-2S</keyword>
<keyword evidence="2" id="KW-0285">Flavoprotein</keyword>
<dbReference type="InterPro" id="IPR017938">
    <property type="entry name" value="Riboflavin_synthase-like_b-brl"/>
</dbReference>
<sequence>MTMPTPACPHRMQVHSLIQETPEVYTLRLICHDVYHYQPGMYALVSIGGSDTVLRAYTLSSSPGHSRFICLTVRRLPAGKGSPWLTGSLKPGNALWLSPAMGDFTCIRHAADRYLMLAAGCGITPIMSMTRWLLSERRQSTIQVIYSVRTPEEIIFAREWQQLARDYSQLQLTIIAEKRAGEGQYSGRLSLSRLQQWAPDIRQRMVMICGPLPYMEQARQFALALDVPASHLQQESFGWPAELATAGSAPVAGSLRLSTRRPLADYHSPVGTRLLFAMEQHGIPVNAACRAGVCGSCKTRIHRGDYSVSSRMTLSDEEVAAGYVLACSCRLEGDVILA</sequence>
<dbReference type="GO" id="GO:0016491">
    <property type="term" value="F:oxidoreductase activity"/>
    <property type="evidence" value="ECO:0007669"/>
    <property type="project" value="UniProtKB-KW"/>
</dbReference>
<dbReference type="InterPro" id="IPR039261">
    <property type="entry name" value="FNR_nucleotide-bd"/>
</dbReference>
<comment type="caution">
    <text evidence="12">The sequence shown here is derived from an EMBL/GenBank/DDBJ whole genome shotgun (WGS) entry which is preliminary data.</text>
</comment>
<comment type="cofactor">
    <cofactor evidence="1">
        <name>FAD</name>
        <dbReference type="ChEBI" id="CHEBI:57692"/>
    </cofactor>
</comment>
<evidence type="ECO:0000256" key="6">
    <source>
        <dbReference type="ARBA" id="ARBA00023002"/>
    </source>
</evidence>
<dbReference type="PRINTS" id="PR00406">
    <property type="entry name" value="CYTB5RDTASE"/>
</dbReference>
<dbReference type="PROSITE" id="PS51085">
    <property type="entry name" value="2FE2S_FER_2"/>
    <property type="match status" value="1"/>
</dbReference>
<dbReference type="GO" id="GO:0046872">
    <property type="term" value="F:metal ion binding"/>
    <property type="evidence" value="ECO:0007669"/>
    <property type="project" value="UniProtKB-KW"/>
</dbReference>
<keyword evidence="5" id="KW-0274">FAD</keyword>
<dbReference type="Proteomes" id="UP000295719">
    <property type="component" value="Unassembled WGS sequence"/>
</dbReference>
<evidence type="ECO:0000256" key="5">
    <source>
        <dbReference type="ARBA" id="ARBA00022827"/>
    </source>
</evidence>
<accession>A0A4R3YU21</accession>
<feature type="domain" description="FAD-binding FR-type" evidence="11">
    <location>
        <begin position="7"/>
        <end position="107"/>
    </location>
</feature>
<dbReference type="AlphaFoldDB" id="A0A4R3YU21"/>
<evidence type="ECO:0000256" key="2">
    <source>
        <dbReference type="ARBA" id="ARBA00022630"/>
    </source>
</evidence>
<dbReference type="Pfam" id="PF00970">
    <property type="entry name" value="FAD_binding_6"/>
    <property type="match status" value="1"/>
</dbReference>
<dbReference type="Pfam" id="PF00175">
    <property type="entry name" value="NAD_binding_1"/>
    <property type="match status" value="1"/>
</dbReference>
<feature type="domain" description="2Fe-2S ferredoxin-type" evidence="10">
    <location>
        <begin position="253"/>
        <end position="338"/>
    </location>
</feature>
<dbReference type="InterPro" id="IPR006058">
    <property type="entry name" value="2Fe2S_fd_BS"/>
</dbReference>
<dbReference type="SUPFAM" id="SSF52343">
    <property type="entry name" value="Ferredoxin reductase-like, C-terminal NADP-linked domain"/>
    <property type="match status" value="1"/>
</dbReference>
<proteinExistence type="inferred from homology"/>
<evidence type="ECO:0000313" key="13">
    <source>
        <dbReference type="Proteomes" id="UP000295719"/>
    </source>
</evidence>
<dbReference type="InterPro" id="IPR001433">
    <property type="entry name" value="OxRdtase_FAD/NAD-bd"/>
</dbReference>
<keyword evidence="8" id="KW-0411">Iron-sulfur</keyword>
<dbReference type="InterPro" id="IPR001041">
    <property type="entry name" value="2Fe-2S_ferredoxin-type"/>
</dbReference>
<dbReference type="PROSITE" id="PS51384">
    <property type="entry name" value="FAD_FR"/>
    <property type="match status" value="1"/>
</dbReference>
<organism evidence="12 13">
    <name type="scientific">Biostraticola tofi</name>
    <dbReference type="NCBI Taxonomy" id="466109"/>
    <lineage>
        <taxon>Bacteria</taxon>
        <taxon>Pseudomonadati</taxon>
        <taxon>Pseudomonadota</taxon>
        <taxon>Gammaproteobacteria</taxon>
        <taxon>Enterobacterales</taxon>
        <taxon>Bruguierivoracaceae</taxon>
        <taxon>Biostraticola</taxon>
    </lineage>
</organism>
<dbReference type="PANTHER" id="PTHR47354">
    <property type="entry name" value="NADH OXIDOREDUCTASE HCR"/>
    <property type="match status" value="1"/>
</dbReference>
<dbReference type="InterPro" id="IPR017927">
    <property type="entry name" value="FAD-bd_FR_type"/>
</dbReference>
<dbReference type="GO" id="GO:0051537">
    <property type="term" value="F:2 iron, 2 sulfur cluster binding"/>
    <property type="evidence" value="ECO:0007669"/>
    <property type="project" value="UniProtKB-KW"/>
</dbReference>
<name>A0A4R3YU21_9GAMM</name>
<dbReference type="EMBL" id="SMCR01000006">
    <property type="protein sequence ID" value="TCV95228.1"/>
    <property type="molecule type" value="Genomic_DNA"/>
</dbReference>
<dbReference type="RefSeq" id="WP_131865912.1">
    <property type="nucleotide sequence ID" value="NZ_SMCR01000006.1"/>
</dbReference>
<keyword evidence="6" id="KW-0560">Oxidoreductase</keyword>
<dbReference type="SUPFAM" id="SSF63380">
    <property type="entry name" value="Riboflavin synthase domain-like"/>
    <property type="match status" value="1"/>
</dbReference>
<dbReference type="SUPFAM" id="SSF54292">
    <property type="entry name" value="2Fe-2S ferredoxin-like"/>
    <property type="match status" value="1"/>
</dbReference>
<keyword evidence="13" id="KW-1185">Reference proteome</keyword>
<dbReference type="OrthoDB" id="9796486at2"/>
<dbReference type="CDD" id="cd00207">
    <property type="entry name" value="fer2"/>
    <property type="match status" value="1"/>
</dbReference>
<dbReference type="Gene3D" id="3.40.50.80">
    <property type="entry name" value="Nucleotide-binding domain of ferredoxin-NADP reductase (FNR) module"/>
    <property type="match status" value="1"/>
</dbReference>
<evidence type="ECO:0000256" key="3">
    <source>
        <dbReference type="ARBA" id="ARBA00022714"/>
    </source>
</evidence>
<dbReference type="InterPro" id="IPR008333">
    <property type="entry name" value="Cbr1-like_FAD-bd_dom"/>
</dbReference>
<keyword evidence="7" id="KW-0408">Iron</keyword>
<dbReference type="InterPro" id="IPR050415">
    <property type="entry name" value="MRET"/>
</dbReference>
<evidence type="ECO:0000313" key="12">
    <source>
        <dbReference type="EMBL" id="TCV95228.1"/>
    </source>
</evidence>
<dbReference type="Gene3D" id="3.10.20.30">
    <property type="match status" value="1"/>
</dbReference>
<evidence type="ECO:0000259" key="10">
    <source>
        <dbReference type="PROSITE" id="PS51085"/>
    </source>
</evidence>
<dbReference type="InterPro" id="IPR036010">
    <property type="entry name" value="2Fe-2S_ferredoxin-like_sf"/>
</dbReference>
<evidence type="ECO:0000256" key="9">
    <source>
        <dbReference type="ARBA" id="ARBA00061434"/>
    </source>
</evidence>
<evidence type="ECO:0000256" key="1">
    <source>
        <dbReference type="ARBA" id="ARBA00001974"/>
    </source>
</evidence>
<evidence type="ECO:0000256" key="8">
    <source>
        <dbReference type="ARBA" id="ARBA00023014"/>
    </source>
</evidence>
<dbReference type="PROSITE" id="PS00197">
    <property type="entry name" value="2FE2S_FER_1"/>
    <property type="match status" value="1"/>
</dbReference>
<dbReference type="NCBIfam" id="NF007964">
    <property type="entry name" value="PRK10684.1"/>
    <property type="match status" value="1"/>
</dbReference>
<comment type="similarity">
    <text evidence="9">In the N-terminal section; belongs to the FAD-binding oxidoreductase type 6 family.</text>
</comment>
<keyword evidence="4" id="KW-0479">Metal-binding</keyword>
<dbReference type="CDD" id="cd06215">
    <property type="entry name" value="FNR_iron_sulfur_binding_1"/>
    <property type="match status" value="1"/>
</dbReference>
<dbReference type="Gene3D" id="2.40.30.10">
    <property type="entry name" value="Translation factors"/>
    <property type="match status" value="1"/>
</dbReference>
<dbReference type="InterPro" id="IPR012675">
    <property type="entry name" value="Beta-grasp_dom_sf"/>
</dbReference>
<evidence type="ECO:0000259" key="11">
    <source>
        <dbReference type="PROSITE" id="PS51384"/>
    </source>
</evidence>
<dbReference type="Pfam" id="PF00111">
    <property type="entry name" value="Fer2"/>
    <property type="match status" value="1"/>
</dbReference>
<protein>
    <submittedName>
        <fullName evidence="12">NADH oxidoreductase Hcr</fullName>
    </submittedName>
</protein>